<accession>A0A286UUR6</accession>
<dbReference type="OrthoDB" id="3271258at2759"/>
<dbReference type="STRING" id="2282107.A0A286UUR6"/>
<evidence type="ECO:0000313" key="3">
    <source>
        <dbReference type="Proteomes" id="UP000217199"/>
    </source>
</evidence>
<keyword evidence="3" id="KW-1185">Reference proteome</keyword>
<evidence type="ECO:0000256" key="1">
    <source>
        <dbReference type="SAM" id="MobiDB-lite"/>
    </source>
</evidence>
<name>A0A286UUR6_9AGAM</name>
<feature type="compositionally biased region" description="Low complexity" evidence="1">
    <location>
        <begin position="544"/>
        <end position="562"/>
    </location>
</feature>
<dbReference type="Proteomes" id="UP000217199">
    <property type="component" value="Unassembled WGS sequence"/>
</dbReference>
<feature type="compositionally biased region" description="Basic and acidic residues" evidence="1">
    <location>
        <begin position="342"/>
        <end position="351"/>
    </location>
</feature>
<dbReference type="AlphaFoldDB" id="A0A286UUR6"/>
<dbReference type="EMBL" id="NBII01000001">
    <property type="protein sequence ID" value="PAV23195.1"/>
    <property type="molecule type" value="Genomic_DNA"/>
</dbReference>
<feature type="region of interest" description="Disordered" evidence="1">
    <location>
        <begin position="530"/>
        <end position="562"/>
    </location>
</feature>
<feature type="region of interest" description="Disordered" evidence="1">
    <location>
        <begin position="321"/>
        <end position="368"/>
    </location>
</feature>
<feature type="compositionally biased region" description="Low complexity" evidence="1">
    <location>
        <begin position="397"/>
        <end position="406"/>
    </location>
</feature>
<comment type="caution">
    <text evidence="2">The sequence shown here is derived from an EMBL/GenBank/DDBJ whole genome shotgun (WGS) entry which is preliminary data.</text>
</comment>
<gene>
    <name evidence="2" type="ORF">PNOK_0026300</name>
</gene>
<feature type="region of interest" description="Disordered" evidence="1">
    <location>
        <begin position="231"/>
        <end position="304"/>
    </location>
</feature>
<feature type="compositionally biased region" description="Low complexity" evidence="1">
    <location>
        <begin position="352"/>
        <end position="364"/>
    </location>
</feature>
<protein>
    <submittedName>
        <fullName evidence="2">Uncharacterized protein</fullName>
    </submittedName>
</protein>
<proteinExistence type="predicted"/>
<dbReference type="InParanoid" id="A0A286UUR6"/>
<reference evidence="2 3" key="1">
    <citation type="journal article" date="2017" name="Mol. Ecol.">
        <title>Comparative and population genomic landscape of Phellinus noxius: A hypervariable fungus causing root rot in trees.</title>
        <authorList>
            <person name="Chung C.L."/>
            <person name="Lee T.J."/>
            <person name="Akiba M."/>
            <person name="Lee H.H."/>
            <person name="Kuo T.H."/>
            <person name="Liu D."/>
            <person name="Ke H.M."/>
            <person name="Yokoi T."/>
            <person name="Roa M.B."/>
            <person name="Lu M.J."/>
            <person name="Chang Y.Y."/>
            <person name="Ann P.J."/>
            <person name="Tsai J.N."/>
            <person name="Chen C.Y."/>
            <person name="Tzean S.S."/>
            <person name="Ota Y."/>
            <person name="Hattori T."/>
            <person name="Sahashi N."/>
            <person name="Liou R.F."/>
            <person name="Kikuchi T."/>
            <person name="Tsai I.J."/>
        </authorList>
    </citation>
    <scope>NUCLEOTIDE SEQUENCE [LARGE SCALE GENOMIC DNA]</scope>
    <source>
        <strain evidence="2 3">FFPRI411160</strain>
    </source>
</reference>
<feature type="region of interest" description="Disordered" evidence="1">
    <location>
        <begin position="27"/>
        <end position="58"/>
    </location>
</feature>
<feature type="compositionally biased region" description="Low complexity" evidence="1">
    <location>
        <begin position="231"/>
        <end position="240"/>
    </location>
</feature>
<sequence>MCIHTQLDAELTDEKLERVFREIEEASERRAIEEEEDSHPAPLESLNQAPPSKHRRQSISISRIGSFPDVQPEFIPNNSASPLPWTAPAPLYNVNTQLNGSTSTLGLDSSSSITSDSAYDAQLDEEIHHTTQKETIVGRRNTLTKAVSSAFAKTLTRIRSRGALNEMDPAGTGSSVVIGVVLEATTTVKTANAEICLDEVGVNGIQTADPAPSRRMSMHVTTTEVSTVAPAVVSTSRSRSGSIIKLRSKRSQTSENKSSNPQASSGVQTAEGTNNTYANPGGNTSTDMLAVPASDSKAAGQKQPLKLSKLAKTFAQKLRRTLSSDNSATLASLSNGNSSSGNKEKEKEKTKVATVTAATTTTGTRQKENEDKIEVLNTISNNDNTACDDDQSKCQKASSSAPLPLPLSLSPPLVRVRIDETSGGSFKSLETVAGIPLPPSPSVCRHHPSSPTTMAGTFPGVISAAMIPLPPSPVVARTRTEAGVGGRDGQHVMIVDEDDEDDDEHQESHTGLLLTEFGTGSEPVIPEEVETSATDDSIGEEEAANTTANTIINTSTSTTPIL</sequence>
<feature type="compositionally biased region" description="Polar residues" evidence="1">
    <location>
        <begin position="251"/>
        <end position="287"/>
    </location>
</feature>
<feature type="compositionally biased region" description="Low complexity" evidence="1">
    <location>
        <begin position="327"/>
        <end position="341"/>
    </location>
</feature>
<feature type="region of interest" description="Disordered" evidence="1">
    <location>
        <begin position="381"/>
        <end position="406"/>
    </location>
</feature>
<evidence type="ECO:0000313" key="2">
    <source>
        <dbReference type="EMBL" id="PAV23195.1"/>
    </source>
</evidence>
<organism evidence="2 3">
    <name type="scientific">Pyrrhoderma noxium</name>
    <dbReference type="NCBI Taxonomy" id="2282107"/>
    <lineage>
        <taxon>Eukaryota</taxon>
        <taxon>Fungi</taxon>
        <taxon>Dikarya</taxon>
        <taxon>Basidiomycota</taxon>
        <taxon>Agaricomycotina</taxon>
        <taxon>Agaricomycetes</taxon>
        <taxon>Hymenochaetales</taxon>
        <taxon>Hymenochaetaceae</taxon>
        <taxon>Pyrrhoderma</taxon>
    </lineage>
</organism>